<comment type="caution">
    <text evidence="2">The sequence shown here is derived from an EMBL/GenBank/DDBJ whole genome shotgun (WGS) entry which is preliminary data.</text>
</comment>
<keyword evidence="1" id="KW-1133">Transmembrane helix</keyword>
<evidence type="ECO:0000256" key="1">
    <source>
        <dbReference type="SAM" id="Phobius"/>
    </source>
</evidence>
<keyword evidence="1" id="KW-0472">Membrane</keyword>
<sequence length="564" mass="64609">MAKVSDKGSPLFVLLIILFSIALVIVITVPQKIWDTEKLEKTQAEYNMNSIYEAEKFYHRLTKKYTTNTDTLLNTLAQDSTLKMAEKLVEYTSQLRKLFVEYLDLPYVDALLTISKNINSISDDLTSNKRYFKMVEEILNESEQLNLNLQVFHNDVKLPNYVAAVSALDSIYQLQRDLSDYNLQTAAMRLSQLTSNVNGHLPDVEINDFEEQWKDLTTRISAFVRKVNSSKVAKFTSTADRIKDFNAAVNTSLQRIAQLNKEDNINKAREIQAKIDAAYQTFLKDFIVTNRTAQYRLAEQDSQVLYISKDNFISPINGEPYLILIDQDSADVKVESPVLLKELKEKVEPVAREAAAFTFLPPFGAYADTLAVIHKKALDIKKKIRRNIEITIKNKEIDESFGKYRESTEYAAYKDLKDFIDVAQNSLSFSDIVEASEKGRNAISIFKQIYGENLFNNIDSIHAKIKADLEEYNSILAKVRRLPRGVENFEKDIAVLDALVARMKEAKSTTDVAKLSDLQKQLEELILFAADGITIPQYYIFKKSIKNVGYIYKNTRSWEEKKEK</sequence>
<gene>
    <name evidence="2" type="ORF">ENJ10_10835</name>
</gene>
<feature type="transmembrane region" description="Helical" evidence="1">
    <location>
        <begin position="12"/>
        <end position="29"/>
    </location>
</feature>
<keyword evidence="1" id="KW-0812">Transmembrane</keyword>
<evidence type="ECO:0000313" key="2">
    <source>
        <dbReference type="EMBL" id="HED11172.1"/>
    </source>
</evidence>
<organism evidence="2">
    <name type="scientific">Caldithrix abyssi</name>
    <dbReference type="NCBI Taxonomy" id="187145"/>
    <lineage>
        <taxon>Bacteria</taxon>
        <taxon>Pseudomonadati</taxon>
        <taxon>Calditrichota</taxon>
        <taxon>Calditrichia</taxon>
        <taxon>Calditrichales</taxon>
        <taxon>Calditrichaceae</taxon>
        <taxon>Caldithrix</taxon>
    </lineage>
</organism>
<dbReference type="AlphaFoldDB" id="A0A7V1PVA2"/>
<dbReference type="EMBL" id="DRLD01000301">
    <property type="protein sequence ID" value="HED11172.1"/>
    <property type="molecule type" value="Genomic_DNA"/>
</dbReference>
<name>A0A7V1PVA2_CALAY</name>
<proteinExistence type="predicted"/>
<protein>
    <submittedName>
        <fullName evidence="2">Uncharacterized protein</fullName>
    </submittedName>
</protein>
<reference evidence="2" key="1">
    <citation type="journal article" date="2020" name="mSystems">
        <title>Genome- and Community-Level Interaction Insights into Carbon Utilization and Element Cycling Functions of Hydrothermarchaeota in Hydrothermal Sediment.</title>
        <authorList>
            <person name="Zhou Z."/>
            <person name="Liu Y."/>
            <person name="Xu W."/>
            <person name="Pan J."/>
            <person name="Luo Z.H."/>
            <person name="Li M."/>
        </authorList>
    </citation>
    <scope>NUCLEOTIDE SEQUENCE [LARGE SCALE GENOMIC DNA]</scope>
    <source>
        <strain evidence="2">HyVt-456</strain>
    </source>
</reference>
<dbReference type="Proteomes" id="UP000886005">
    <property type="component" value="Unassembled WGS sequence"/>
</dbReference>
<accession>A0A7V1PVA2</accession>